<dbReference type="OrthoDB" id="4081967at2759"/>
<feature type="region of interest" description="Disordered" evidence="1">
    <location>
        <begin position="100"/>
        <end position="119"/>
    </location>
</feature>
<evidence type="ECO:0000313" key="2">
    <source>
        <dbReference type="EMBL" id="CDF90739.1"/>
    </source>
</evidence>
<evidence type="ECO:0000256" key="1">
    <source>
        <dbReference type="SAM" id="MobiDB-lite"/>
    </source>
</evidence>
<proteinExistence type="predicted"/>
<feature type="region of interest" description="Disordered" evidence="1">
    <location>
        <begin position="1"/>
        <end position="28"/>
    </location>
</feature>
<protein>
    <submittedName>
        <fullName evidence="2">ZYBA0S08-01838g1_1</fullName>
    </submittedName>
</protein>
<dbReference type="Proteomes" id="UP000019375">
    <property type="component" value="Unassembled WGS sequence"/>
</dbReference>
<name>A0A8J2T9B8_ZYGB2</name>
<evidence type="ECO:0000313" key="3">
    <source>
        <dbReference type="Proteomes" id="UP000019375"/>
    </source>
</evidence>
<gene>
    <name evidence="2" type="ORF">BN860_01838g</name>
</gene>
<dbReference type="EMBL" id="HG316461">
    <property type="protein sequence ID" value="CDF90739.1"/>
    <property type="molecule type" value="Genomic_DNA"/>
</dbReference>
<accession>A0A8J2T9B8</accession>
<sequence length="425" mass="46915">MFVSPPPASTRTQVLAKRSKGTTSAAGTAAAATEGAAAMAGNWSSLGGSPSINSVPGSSLASIPEGSLFDAPTTAKNNFVNAPVEYQDRARTEICKRLLPSSSARSHRSRTSSDNGSLLSDNASSYQSSIFSSPSLATTATTEASVVQFVTEISLQDALPKTFYDMYAPEVVMSDPGNLLCNGRPKFTERELLDWELNDIRSLLIVENLKPEWGGQLPRVISPRADMPQFRLQLLPLSSTDEFIIETLVSSDLYAEFNLDYQFKLTSAKYTVAAARKRHEQAIGRHEPVMQLSKPEWRNIIENYLLNIAVEAQCRFDFKQRCSEFKKAKQKQQQQQGNLKRPDMPPPSFIPHSRGSLLKKALMKNFQKSVDDGSAGSIRQDKVSLSKEEKAEIWSQCQARVYQRLGLDWMPDNYEASANGAMSAR</sequence>
<dbReference type="AlphaFoldDB" id="A0A8J2T9B8"/>
<dbReference type="InterPro" id="IPR035189">
    <property type="entry name" value="Std1/Mth1"/>
</dbReference>
<reference evidence="3" key="1">
    <citation type="journal article" date="2013" name="Genome Announc.">
        <title>Genome sequence of the food spoilage yeast Zygosaccharomyces bailii CLIB 213(T).</title>
        <authorList>
            <person name="Galeote V."/>
            <person name="Bigey F."/>
            <person name="Devillers H."/>
            <person name="Neuveglise C."/>
            <person name="Dequin S."/>
        </authorList>
    </citation>
    <scope>NUCLEOTIDE SEQUENCE [LARGE SCALE GENOMIC DNA]</scope>
    <source>
        <strain evidence="3">CLIB 213 / ATCC 58445 / CBS 680 / CCRC 21525 / NBRC 1098 / NCYC 1416 / NRRL Y-2227</strain>
    </source>
</reference>
<organism evidence="2 3">
    <name type="scientific">Zygosaccharomyces bailii (strain CLIB 213 / ATCC 58445 / CBS 680 / BCRC 21525 / NBRC 1098 / NCYC 1416 / NRRL Y-2227)</name>
    <dbReference type="NCBI Taxonomy" id="1333698"/>
    <lineage>
        <taxon>Eukaryota</taxon>
        <taxon>Fungi</taxon>
        <taxon>Dikarya</taxon>
        <taxon>Ascomycota</taxon>
        <taxon>Saccharomycotina</taxon>
        <taxon>Saccharomycetes</taxon>
        <taxon>Saccharomycetales</taxon>
        <taxon>Saccharomycetaceae</taxon>
        <taxon>Zygosaccharomyces</taxon>
    </lineage>
</organism>
<dbReference type="Pfam" id="PF17235">
    <property type="entry name" value="STD1"/>
    <property type="match status" value="1"/>
</dbReference>
<feature type="region of interest" description="Disordered" evidence="1">
    <location>
        <begin position="327"/>
        <end position="352"/>
    </location>
</feature>
<keyword evidence="3" id="KW-1185">Reference proteome</keyword>